<organism evidence="1">
    <name type="scientific">Arion vulgaris</name>
    <dbReference type="NCBI Taxonomy" id="1028688"/>
    <lineage>
        <taxon>Eukaryota</taxon>
        <taxon>Metazoa</taxon>
        <taxon>Spiralia</taxon>
        <taxon>Lophotrochozoa</taxon>
        <taxon>Mollusca</taxon>
        <taxon>Gastropoda</taxon>
        <taxon>Heterobranchia</taxon>
        <taxon>Euthyneura</taxon>
        <taxon>Panpulmonata</taxon>
        <taxon>Eupulmonata</taxon>
        <taxon>Stylommatophora</taxon>
        <taxon>Helicina</taxon>
        <taxon>Arionoidea</taxon>
        <taxon>Arionidae</taxon>
        <taxon>Arion</taxon>
    </lineage>
</organism>
<name>A0A0B7AU64_9EUPU</name>
<sequence>EGDEHGVRIRYRTDGNLFNLRRLKSSTKVEETTVSNILFADNCSLATNSGKMCRKFSMACDIFGLTIDTRKTEVKFQSTAREQYHDPVVSVYCQHTNLA</sequence>
<dbReference type="EMBL" id="HACG01036671">
    <property type="protein sequence ID" value="CEK83536.1"/>
    <property type="molecule type" value="Transcribed_RNA"/>
</dbReference>
<feature type="non-terminal residue" evidence="1">
    <location>
        <position position="99"/>
    </location>
</feature>
<reference evidence="1" key="1">
    <citation type="submission" date="2014-12" db="EMBL/GenBank/DDBJ databases">
        <title>Insight into the proteome of Arion vulgaris.</title>
        <authorList>
            <person name="Aradska J."/>
            <person name="Bulat T."/>
            <person name="Smidak R."/>
            <person name="Sarate P."/>
            <person name="Gangsoo J."/>
            <person name="Sialana F."/>
            <person name="Bilban M."/>
            <person name="Lubec G."/>
        </authorList>
    </citation>
    <scope>NUCLEOTIDE SEQUENCE</scope>
    <source>
        <tissue evidence="1">Skin</tissue>
    </source>
</reference>
<accession>A0A0B7AU64</accession>
<gene>
    <name evidence="1" type="primary">ORF137546</name>
</gene>
<evidence type="ECO:0000313" key="1">
    <source>
        <dbReference type="EMBL" id="CEK83536.1"/>
    </source>
</evidence>
<dbReference type="AlphaFoldDB" id="A0A0B7AU64"/>
<feature type="non-terminal residue" evidence="1">
    <location>
        <position position="1"/>
    </location>
</feature>
<protein>
    <recommendedName>
        <fullName evidence="2">Reverse transcriptase domain-containing protein</fullName>
    </recommendedName>
</protein>
<evidence type="ECO:0008006" key="2">
    <source>
        <dbReference type="Google" id="ProtNLM"/>
    </source>
</evidence>
<proteinExistence type="predicted"/>